<gene>
    <name evidence="5" type="ORF">Poli38472_000325</name>
</gene>
<evidence type="ECO:0000313" key="6">
    <source>
        <dbReference type="Proteomes" id="UP000794436"/>
    </source>
</evidence>
<dbReference type="GO" id="GO:0017053">
    <property type="term" value="C:transcription repressor complex"/>
    <property type="evidence" value="ECO:0007669"/>
    <property type="project" value="InterPro"/>
</dbReference>
<dbReference type="GO" id="GO:0006357">
    <property type="term" value="P:regulation of transcription by RNA polymerase II"/>
    <property type="evidence" value="ECO:0007669"/>
    <property type="project" value="TreeGrafter"/>
</dbReference>
<dbReference type="OrthoDB" id="2339771at2759"/>
<keyword evidence="6" id="KW-1185">Reference proteome</keyword>
<dbReference type="Proteomes" id="UP000794436">
    <property type="component" value="Unassembled WGS sequence"/>
</dbReference>
<accession>A0A8K1FJ10</accession>
<feature type="compositionally biased region" description="Basic residues" evidence="3">
    <location>
        <begin position="175"/>
        <end position="187"/>
    </location>
</feature>
<reference evidence="5" key="1">
    <citation type="submission" date="2019-03" db="EMBL/GenBank/DDBJ databases">
        <title>Long read genome sequence of the mycoparasitic Pythium oligandrum ATCC 38472 isolated from sugarbeet rhizosphere.</title>
        <authorList>
            <person name="Gaulin E."/>
        </authorList>
    </citation>
    <scope>NUCLEOTIDE SEQUENCE</scope>
    <source>
        <strain evidence="5">ATCC 38472_TT</strain>
    </source>
</reference>
<evidence type="ECO:0000313" key="5">
    <source>
        <dbReference type="EMBL" id="TMW60283.1"/>
    </source>
</evidence>
<dbReference type="InterPro" id="IPR009057">
    <property type="entry name" value="Homeodomain-like_sf"/>
</dbReference>
<feature type="compositionally biased region" description="Polar residues" evidence="3">
    <location>
        <begin position="116"/>
        <end position="129"/>
    </location>
</feature>
<feature type="compositionally biased region" description="Basic and acidic residues" evidence="3">
    <location>
        <begin position="149"/>
        <end position="159"/>
    </location>
</feature>
<name>A0A8K1FJ10_PYTOL</name>
<dbReference type="SMART" id="SM01135">
    <property type="entry name" value="DIRP"/>
    <property type="match status" value="1"/>
</dbReference>
<feature type="region of interest" description="Disordered" evidence="3">
    <location>
        <begin position="114"/>
        <end position="187"/>
    </location>
</feature>
<organism evidence="5 6">
    <name type="scientific">Pythium oligandrum</name>
    <name type="common">Mycoparasitic fungus</name>
    <dbReference type="NCBI Taxonomy" id="41045"/>
    <lineage>
        <taxon>Eukaryota</taxon>
        <taxon>Sar</taxon>
        <taxon>Stramenopiles</taxon>
        <taxon>Oomycota</taxon>
        <taxon>Peronosporomycetes</taxon>
        <taxon>Pythiales</taxon>
        <taxon>Pythiaceae</taxon>
        <taxon>Pythium</taxon>
    </lineage>
</organism>
<dbReference type="GO" id="GO:0003677">
    <property type="term" value="F:DNA binding"/>
    <property type="evidence" value="ECO:0007669"/>
    <property type="project" value="TreeGrafter"/>
</dbReference>
<evidence type="ECO:0000256" key="1">
    <source>
        <dbReference type="ARBA" id="ARBA00004123"/>
    </source>
</evidence>
<dbReference type="PANTHER" id="PTHR21689:SF2">
    <property type="entry name" value="PROTEIN LIN-9 HOMOLOG"/>
    <property type="match status" value="1"/>
</dbReference>
<dbReference type="Pfam" id="PF06584">
    <property type="entry name" value="DIRP"/>
    <property type="match status" value="1"/>
</dbReference>
<keyword evidence="2" id="KW-0539">Nucleus</keyword>
<comment type="caution">
    <text evidence="5">The sequence shown here is derived from an EMBL/GenBank/DDBJ whole genome shotgun (WGS) entry which is preliminary data.</text>
</comment>
<dbReference type="InterPro" id="IPR033471">
    <property type="entry name" value="DIRP"/>
</dbReference>
<dbReference type="SUPFAM" id="SSF46689">
    <property type="entry name" value="Homeodomain-like"/>
    <property type="match status" value="1"/>
</dbReference>
<sequence length="643" mass="72438">MLASDRVLGPRWSVKELRTFYILLKAYDKQWERLEERLPSRTNAMIRGLYDMHRGYLSLPEASVEGFCTIMMDHYKNMDELLGVTGRQEEVEAQTVDSKEHVVFGLARLQVEEHQSAATTPSGTRVRTSSMKEEGVNQDTRSKKRRKLDRFLARDDHASIDQSSVDPKQHGTPQHMRKTTFAKSPVNRRRQWFQGPTHVKLATRKFDLPWFYWFYSYVDVDFFLNNEFVECLHRMGLGKITTAARPIWSSVRASMGRPRRLSPLFLAQEKEKLRNYRTLKRQSDISPDVQANGWPYKCPMKLKTGVSVLARLEHPRRFAVGVIENYSLKDGVCKVRLDSNGSRVCSLDSVMLLPESSQTTVPIIISKSPVPVKVDHAVAVATDTKPALVSTNDKLTTILLVKELLKRKELIVNAMTTMNDQARIRREIGSRNSKGSTDQAKEEDKTVFQRQYAWLVVNLDVTNRYLRSALLRLQDITNGTKANSSALTAASNDATSVAAVPVSTAHTSAAPLISDVQDSATLTLDHMRWAVNFLAVSRKKSGELVDGMENTREPSEHANAELLPETKELIANCVTLMSVLRRGSSPDIPPLITQKLLERLFELLEPNFEANMDLYAELRAAAEGVAVMQQQTSVGGAPTPRPS</sequence>
<dbReference type="PANTHER" id="PTHR21689">
    <property type="entry name" value="LIN-9"/>
    <property type="match status" value="1"/>
</dbReference>
<feature type="domain" description="DIRP" evidence="4">
    <location>
        <begin position="214"/>
        <end position="314"/>
    </location>
</feature>
<dbReference type="InterPro" id="IPR010561">
    <property type="entry name" value="LIN-9/ALY1"/>
</dbReference>
<evidence type="ECO:0000256" key="3">
    <source>
        <dbReference type="SAM" id="MobiDB-lite"/>
    </source>
</evidence>
<proteinExistence type="predicted"/>
<dbReference type="GO" id="GO:0005654">
    <property type="term" value="C:nucleoplasm"/>
    <property type="evidence" value="ECO:0007669"/>
    <property type="project" value="TreeGrafter"/>
</dbReference>
<protein>
    <recommendedName>
        <fullName evidence="4">DIRP domain-containing protein</fullName>
    </recommendedName>
</protein>
<dbReference type="EMBL" id="SPLM01000108">
    <property type="protein sequence ID" value="TMW60283.1"/>
    <property type="molecule type" value="Genomic_DNA"/>
</dbReference>
<evidence type="ECO:0000256" key="2">
    <source>
        <dbReference type="ARBA" id="ARBA00023242"/>
    </source>
</evidence>
<comment type="subcellular location">
    <subcellularLocation>
        <location evidence="1">Nucleus</location>
    </subcellularLocation>
</comment>
<dbReference type="GO" id="GO:0006351">
    <property type="term" value="P:DNA-templated transcription"/>
    <property type="evidence" value="ECO:0007669"/>
    <property type="project" value="InterPro"/>
</dbReference>
<dbReference type="AlphaFoldDB" id="A0A8K1FJ10"/>
<dbReference type="GO" id="GO:0051726">
    <property type="term" value="P:regulation of cell cycle"/>
    <property type="evidence" value="ECO:0007669"/>
    <property type="project" value="TreeGrafter"/>
</dbReference>
<evidence type="ECO:0000259" key="4">
    <source>
        <dbReference type="SMART" id="SM01135"/>
    </source>
</evidence>